<dbReference type="EMBL" id="SMZQ01000003">
    <property type="protein sequence ID" value="TDL38610.1"/>
    <property type="molecule type" value="Genomic_DNA"/>
</dbReference>
<accession>A0A4R5Y2E5</accession>
<feature type="transmembrane region" description="Helical" evidence="7">
    <location>
        <begin position="172"/>
        <end position="196"/>
    </location>
</feature>
<comment type="caution">
    <text evidence="9">The sequence shown here is derived from an EMBL/GenBank/DDBJ whole genome shotgun (WGS) entry which is preliminary data.</text>
</comment>
<organism evidence="9 10">
    <name type="scientific">Arthrobacter nitrophenolicus</name>
    <dbReference type="NCBI Taxonomy" id="683150"/>
    <lineage>
        <taxon>Bacteria</taxon>
        <taxon>Bacillati</taxon>
        <taxon>Actinomycetota</taxon>
        <taxon>Actinomycetes</taxon>
        <taxon>Micrococcales</taxon>
        <taxon>Micrococcaceae</taxon>
        <taxon>Arthrobacter</taxon>
    </lineage>
</organism>
<dbReference type="AlphaFoldDB" id="A0A4R5Y2E5"/>
<feature type="transmembrane region" description="Helical" evidence="7">
    <location>
        <begin position="90"/>
        <end position="110"/>
    </location>
</feature>
<protein>
    <submittedName>
        <fullName evidence="9">Cation:proton antiporter</fullName>
    </submittedName>
</protein>
<evidence type="ECO:0000259" key="8">
    <source>
        <dbReference type="Pfam" id="PF00999"/>
    </source>
</evidence>
<evidence type="ECO:0000256" key="6">
    <source>
        <dbReference type="ARBA" id="ARBA00023136"/>
    </source>
</evidence>
<evidence type="ECO:0000313" key="9">
    <source>
        <dbReference type="EMBL" id="TDL38610.1"/>
    </source>
</evidence>
<feature type="transmembrane region" description="Helical" evidence="7">
    <location>
        <begin position="217"/>
        <end position="234"/>
    </location>
</feature>
<keyword evidence="3" id="KW-0813">Transport</keyword>
<evidence type="ECO:0000313" key="10">
    <source>
        <dbReference type="Proteomes" id="UP000294621"/>
    </source>
</evidence>
<feature type="transmembrane region" description="Helical" evidence="7">
    <location>
        <begin position="354"/>
        <end position="373"/>
    </location>
</feature>
<evidence type="ECO:0000256" key="5">
    <source>
        <dbReference type="ARBA" id="ARBA00022989"/>
    </source>
</evidence>
<comment type="similarity">
    <text evidence="2">Belongs to the monovalent cation:proton antiporter 2 (CPA2) transporter (TC 2.A.37) family.</text>
</comment>
<evidence type="ECO:0000256" key="7">
    <source>
        <dbReference type="SAM" id="Phobius"/>
    </source>
</evidence>
<feature type="transmembrane region" description="Helical" evidence="7">
    <location>
        <begin position="57"/>
        <end position="78"/>
    </location>
</feature>
<dbReference type="GO" id="GO:0016020">
    <property type="term" value="C:membrane"/>
    <property type="evidence" value="ECO:0007669"/>
    <property type="project" value="UniProtKB-SubCell"/>
</dbReference>
<evidence type="ECO:0000256" key="1">
    <source>
        <dbReference type="ARBA" id="ARBA00004141"/>
    </source>
</evidence>
<keyword evidence="4 7" id="KW-0812">Transmembrane</keyword>
<gene>
    <name evidence="9" type="ORF">E2R57_06550</name>
</gene>
<dbReference type="Gene3D" id="1.20.1530.20">
    <property type="match status" value="1"/>
</dbReference>
<dbReference type="RefSeq" id="WP_133347529.1">
    <property type="nucleotide sequence ID" value="NZ_SMZQ01000003.1"/>
</dbReference>
<feature type="transmembrane region" description="Helical" evidence="7">
    <location>
        <begin position="33"/>
        <end position="51"/>
    </location>
</feature>
<feature type="domain" description="Cation/H+ exchanger transmembrane" evidence="8">
    <location>
        <begin position="18"/>
        <end position="372"/>
    </location>
</feature>
<evidence type="ECO:0000256" key="4">
    <source>
        <dbReference type="ARBA" id="ARBA00022692"/>
    </source>
</evidence>
<dbReference type="GO" id="GO:0015297">
    <property type="term" value="F:antiporter activity"/>
    <property type="evidence" value="ECO:0007669"/>
    <property type="project" value="InterPro"/>
</dbReference>
<proteinExistence type="inferred from homology"/>
<keyword evidence="6 7" id="KW-0472">Membrane</keyword>
<sequence>MDPLALTLIELGAVVFCLGLLARLAGRIAMSPIPLYLLGGLAFGAGGIVKLEGMHEFAHISSEIGVILLLLMLGLEYTATELFTGLRRSWQGGVLDLVLNFLPGAALAYLLGWGGVGAMVLGGVTYISSSGIAAKVITDLGRLGNRETPVVLSILVFEDLAMAVYLPVLTTILAGVSFLGGLTSVGIALAVVSVVLMVALRHGHHVSRAVHSENSEVFLLNVLGAALLVAGLASAMQVSAAVGAFLLGIAISGATAHNATRILEPLRDLFAAIFFVAFGLNTDPSSIPPVLGWALVLAVITAATKMVTGVWAAKRAGIARRGRFRAGAALIARGEFSIVIAGLAVASGAVPDELAALATAYVLIMAVLGPLAARYVEPLVGAAGGGRQGVPAKA</sequence>
<comment type="subcellular location">
    <subcellularLocation>
        <location evidence="1">Membrane</location>
        <topology evidence="1">Multi-pass membrane protein</topology>
    </subcellularLocation>
</comment>
<dbReference type="GO" id="GO:1902600">
    <property type="term" value="P:proton transmembrane transport"/>
    <property type="evidence" value="ECO:0007669"/>
    <property type="project" value="InterPro"/>
</dbReference>
<dbReference type="Pfam" id="PF00999">
    <property type="entry name" value="Na_H_Exchanger"/>
    <property type="match status" value="1"/>
</dbReference>
<feature type="transmembrane region" description="Helical" evidence="7">
    <location>
        <begin position="6"/>
        <end position="26"/>
    </location>
</feature>
<dbReference type="STRING" id="683150.G205_14151"/>
<feature type="transmembrane region" description="Helical" evidence="7">
    <location>
        <begin position="293"/>
        <end position="312"/>
    </location>
</feature>
<dbReference type="Proteomes" id="UP000294621">
    <property type="component" value="Unassembled WGS sequence"/>
</dbReference>
<keyword evidence="5 7" id="KW-1133">Transmembrane helix</keyword>
<evidence type="ECO:0000256" key="2">
    <source>
        <dbReference type="ARBA" id="ARBA00005551"/>
    </source>
</evidence>
<feature type="transmembrane region" description="Helical" evidence="7">
    <location>
        <begin position="324"/>
        <end position="348"/>
    </location>
</feature>
<name>A0A4R5Y2E5_9MICC</name>
<dbReference type="InterPro" id="IPR006153">
    <property type="entry name" value="Cation/H_exchanger_TM"/>
</dbReference>
<dbReference type="PANTHER" id="PTHR42751:SF6">
    <property type="entry name" value="CONSERVED INTEGRAL MEMBRANE TRANSPORT PROTEIN-RELATED"/>
    <property type="match status" value="1"/>
</dbReference>
<reference evidence="9 10" key="1">
    <citation type="submission" date="2019-03" db="EMBL/GenBank/DDBJ databases">
        <title>Genome Sequencing and Assembly of Various Microbes Isolated from Partially Reclaimed Soil and Acid Mine Drainage (AMD) Site.</title>
        <authorList>
            <person name="Steinbock B."/>
            <person name="Bechtold R."/>
            <person name="Sevigny J.L."/>
            <person name="Thomas D."/>
            <person name="Cuthill L.R."/>
            <person name="Aveiro Johannsen E.J."/>
            <person name="Thomas K."/>
            <person name="Ghosh A."/>
        </authorList>
    </citation>
    <scope>NUCLEOTIDE SEQUENCE [LARGE SCALE GENOMIC DNA]</scope>
    <source>
        <strain evidence="9 10">S-A1</strain>
    </source>
</reference>
<evidence type="ECO:0000256" key="3">
    <source>
        <dbReference type="ARBA" id="ARBA00022448"/>
    </source>
</evidence>
<dbReference type="OrthoDB" id="3294398at2"/>
<dbReference type="InterPro" id="IPR038770">
    <property type="entry name" value="Na+/solute_symporter_sf"/>
</dbReference>
<dbReference type="PANTHER" id="PTHR42751">
    <property type="entry name" value="SODIUM/HYDROGEN EXCHANGER FAMILY/TRKA DOMAIN PROTEIN"/>
    <property type="match status" value="1"/>
</dbReference>